<keyword evidence="1 2" id="KW-0238">DNA-binding</keyword>
<organism evidence="5 6">
    <name type="scientific">Desulfitobacterium chlororespirans DSM 11544</name>
    <dbReference type="NCBI Taxonomy" id="1121395"/>
    <lineage>
        <taxon>Bacteria</taxon>
        <taxon>Bacillati</taxon>
        <taxon>Bacillota</taxon>
        <taxon>Clostridia</taxon>
        <taxon>Eubacteriales</taxon>
        <taxon>Desulfitobacteriaceae</taxon>
        <taxon>Desulfitobacterium</taxon>
    </lineage>
</organism>
<accession>A0A1M7SJE7</accession>
<feature type="compositionally biased region" description="Basic and acidic residues" evidence="3">
    <location>
        <begin position="189"/>
        <end position="199"/>
    </location>
</feature>
<dbReference type="AlphaFoldDB" id="A0A1M7SJE7"/>
<dbReference type="PROSITE" id="PS50977">
    <property type="entry name" value="HTH_TETR_2"/>
    <property type="match status" value="1"/>
</dbReference>
<dbReference type="Proteomes" id="UP000184010">
    <property type="component" value="Unassembled WGS sequence"/>
</dbReference>
<sequence length="213" mass="25360">MTTYDMIKESLKSLLKTTPLKNISVEDICRNAYVSRKTFYTYFTNKFDLIDKMFQDDVIASMNELRELLPRSNFDSSAVIILERFYQSFYSEKDFYTCIVRGKGQYWFRDRLVMHITNVNKEITQRYAKILPPVEIEYMSYFFAASQAMLLYKWLQEGCERLTPRQMAEYYIKWAMRNWDFLENDESSEPRLARNETRSGARRASGAQKKGSL</sequence>
<evidence type="ECO:0000259" key="4">
    <source>
        <dbReference type="PROSITE" id="PS50977"/>
    </source>
</evidence>
<dbReference type="STRING" id="1121395.SAMN02745215_00946"/>
<dbReference type="EMBL" id="FRDN01000004">
    <property type="protein sequence ID" value="SHN58583.1"/>
    <property type="molecule type" value="Genomic_DNA"/>
</dbReference>
<dbReference type="InterPro" id="IPR009057">
    <property type="entry name" value="Homeodomain-like_sf"/>
</dbReference>
<dbReference type="PANTHER" id="PTHR43479">
    <property type="entry name" value="ACREF/ENVCD OPERON REPRESSOR-RELATED"/>
    <property type="match status" value="1"/>
</dbReference>
<feature type="region of interest" description="Disordered" evidence="3">
    <location>
        <begin position="189"/>
        <end position="213"/>
    </location>
</feature>
<reference evidence="6" key="1">
    <citation type="submission" date="2016-12" db="EMBL/GenBank/DDBJ databases">
        <authorList>
            <person name="Varghese N."/>
            <person name="Submissions S."/>
        </authorList>
    </citation>
    <scope>NUCLEOTIDE SEQUENCE [LARGE SCALE GENOMIC DNA]</scope>
    <source>
        <strain evidence="6">DSM 11544</strain>
    </source>
</reference>
<dbReference type="Gene3D" id="1.10.357.10">
    <property type="entry name" value="Tetracycline Repressor, domain 2"/>
    <property type="match status" value="1"/>
</dbReference>
<dbReference type="InterPro" id="IPR039532">
    <property type="entry name" value="TetR_C_Firmicutes"/>
</dbReference>
<gene>
    <name evidence="5" type="ORF">SAMN02745215_00946</name>
</gene>
<evidence type="ECO:0000256" key="2">
    <source>
        <dbReference type="PROSITE-ProRule" id="PRU00335"/>
    </source>
</evidence>
<proteinExistence type="predicted"/>
<evidence type="ECO:0000256" key="1">
    <source>
        <dbReference type="ARBA" id="ARBA00023125"/>
    </source>
</evidence>
<feature type="DNA-binding region" description="H-T-H motif" evidence="2">
    <location>
        <begin position="24"/>
        <end position="43"/>
    </location>
</feature>
<dbReference type="Pfam" id="PF14278">
    <property type="entry name" value="TetR_C_8"/>
    <property type="match status" value="1"/>
</dbReference>
<dbReference type="InterPro" id="IPR050624">
    <property type="entry name" value="HTH-type_Tx_Regulator"/>
</dbReference>
<keyword evidence="6" id="KW-1185">Reference proteome</keyword>
<evidence type="ECO:0000313" key="6">
    <source>
        <dbReference type="Proteomes" id="UP000184010"/>
    </source>
</evidence>
<name>A0A1M7SJE7_9FIRM</name>
<dbReference type="SUPFAM" id="SSF46689">
    <property type="entry name" value="Homeodomain-like"/>
    <property type="match status" value="1"/>
</dbReference>
<feature type="domain" description="HTH tetR-type" evidence="4">
    <location>
        <begin position="1"/>
        <end position="61"/>
    </location>
</feature>
<dbReference type="Pfam" id="PF00440">
    <property type="entry name" value="TetR_N"/>
    <property type="match status" value="1"/>
</dbReference>
<evidence type="ECO:0000313" key="5">
    <source>
        <dbReference type="EMBL" id="SHN58583.1"/>
    </source>
</evidence>
<evidence type="ECO:0000256" key="3">
    <source>
        <dbReference type="SAM" id="MobiDB-lite"/>
    </source>
</evidence>
<dbReference type="InterPro" id="IPR001647">
    <property type="entry name" value="HTH_TetR"/>
</dbReference>
<protein>
    <submittedName>
        <fullName evidence="5">Transcriptional regulator, TetR family</fullName>
    </submittedName>
</protein>
<dbReference type="GO" id="GO:0003677">
    <property type="term" value="F:DNA binding"/>
    <property type="evidence" value="ECO:0007669"/>
    <property type="project" value="UniProtKB-UniRule"/>
</dbReference>
<dbReference type="RefSeq" id="WP_072771503.1">
    <property type="nucleotide sequence ID" value="NZ_FRDN01000004.1"/>
</dbReference>
<dbReference type="PANTHER" id="PTHR43479:SF7">
    <property type="entry name" value="TETR-FAMILY TRANSCRIPTIONAL REGULATOR"/>
    <property type="match status" value="1"/>
</dbReference>